<proteinExistence type="predicted"/>
<feature type="compositionally biased region" description="Polar residues" evidence="1">
    <location>
        <begin position="1"/>
        <end position="31"/>
    </location>
</feature>
<dbReference type="KEGG" id="cmu:TC_0573"/>
<feature type="transmembrane region" description="Helical" evidence="2">
    <location>
        <begin position="58"/>
        <end position="85"/>
    </location>
</feature>
<keyword evidence="4" id="KW-1185">Reference proteome</keyword>
<gene>
    <name evidence="3" type="ordered locus">TC_0573</name>
</gene>
<keyword evidence="2" id="KW-1133">Transmembrane helix</keyword>
<organism evidence="3 4">
    <name type="scientific">Chlamydia muridarum (strain MoPn / Nigg)</name>
    <dbReference type="NCBI Taxonomy" id="243161"/>
    <lineage>
        <taxon>Bacteria</taxon>
        <taxon>Pseudomonadati</taxon>
        <taxon>Chlamydiota</taxon>
        <taxon>Chlamydiia</taxon>
        <taxon>Chlamydiales</taxon>
        <taxon>Chlamydiaceae</taxon>
        <taxon>Chlamydia/Chlamydophila group</taxon>
        <taxon>Chlamydia</taxon>
    </lineage>
</organism>
<dbReference type="HOGENOM" id="CLU_1666269_0_0_0"/>
<feature type="region of interest" description="Disordered" evidence="1">
    <location>
        <begin position="1"/>
        <end position="34"/>
    </location>
</feature>
<dbReference type="EMBL" id="AE002160">
    <property type="protein sequence ID" value="AAF39409.1"/>
    <property type="molecule type" value="Genomic_DNA"/>
</dbReference>
<evidence type="ECO:0000313" key="4">
    <source>
        <dbReference type="Proteomes" id="UP000000800"/>
    </source>
</evidence>
<evidence type="ECO:0000256" key="2">
    <source>
        <dbReference type="SAM" id="Phobius"/>
    </source>
</evidence>
<feature type="transmembrane region" description="Helical" evidence="2">
    <location>
        <begin position="105"/>
        <end position="131"/>
    </location>
</feature>
<evidence type="ECO:0000256" key="1">
    <source>
        <dbReference type="SAM" id="MobiDB-lite"/>
    </source>
</evidence>
<dbReference type="Proteomes" id="UP000000800">
    <property type="component" value="Chromosome"/>
</dbReference>
<accession>Q9PK94</accession>
<sequence length="158" mass="17358">MTISDSYGSMTSSNLRSDYTSGDGRSSSPFTPRQARARCNSVKSISSSVSKKSEVDRLVLCSTACIILKIFFLISWKIFPIIGLFTAAELVYNKIKGNSGKFWGLWFSLSMLGGLGILMLLAIVILSIWVVSELLCSLGRRAANIIHYCSARQCKTIN</sequence>
<evidence type="ECO:0000313" key="3">
    <source>
        <dbReference type="EMBL" id="AAF39409.1"/>
    </source>
</evidence>
<keyword evidence="2" id="KW-0812">Transmembrane</keyword>
<reference evidence="3 4" key="1">
    <citation type="journal article" date="2000" name="Nucleic Acids Res.">
        <title>Genome sequences of Chlamydia trachomatis MoPn and Chlamydia pneumoniae AR39.</title>
        <authorList>
            <person name="Read T.D."/>
            <person name="Brunham R.C."/>
            <person name="Shen C."/>
            <person name="Gill S.R."/>
            <person name="Heidelberg J.F."/>
            <person name="White O."/>
            <person name="Hickey E.K."/>
            <person name="Peterson J.D."/>
            <person name="Utterback T.R."/>
            <person name="Berry K.J."/>
            <person name="Bass S."/>
            <person name="Linher K.D."/>
            <person name="Weidman J.F."/>
            <person name="Khouri H.M."/>
            <person name="Craven B."/>
            <person name="Bowman C."/>
            <person name="Dodson R.J."/>
            <person name="Gwinn M.L."/>
            <person name="Nelson W.C."/>
            <person name="DeBoy R.T."/>
            <person name="Kolonay J.F."/>
            <person name="McClarty G."/>
            <person name="Salzberg S.L."/>
            <person name="Eisen J.A."/>
            <person name="Fraser C.M."/>
        </authorList>
    </citation>
    <scope>NUCLEOTIDE SEQUENCE [LARGE SCALE GENOMIC DNA]</scope>
    <source>
        <strain evidence="4">MoPn / Nigg</strain>
    </source>
</reference>
<dbReference type="AlphaFoldDB" id="Q9PK94"/>
<dbReference type="PIR" id="F81688">
    <property type="entry name" value="F81688"/>
</dbReference>
<protein>
    <submittedName>
        <fullName evidence="3">Uncharacterized protein</fullName>
    </submittedName>
</protein>
<keyword evidence="2" id="KW-0472">Membrane</keyword>
<name>Q9PK94_CHLMU</name>